<dbReference type="EMBL" id="RRYP01007434">
    <property type="protein sequence ID" value="TNV80501.1"/>
    <property type="molecule type" value="Genomic_DNA"/>
</dbReference>
<name>A0A8J8NUS9_HALGN</name>
<comment type="caution">
    <text evidence="1">The sequence shown here is derived from an EMBL/GenBank/DDBJ whole genome shotgun (WGS) entry which is preliminary data.</text>
</comment>
<evidence type="ECO:0000313" key="1">
    <source>
        <dbReference type="EMBL" id="TNV80501.1"/>
    </source>
</evidence>
<reference evidence="1" key="1">
    <citation type="submission" date="2019-06" db="EMBL/GenBank/DDBJ databases">
        <authorList>
            <person name="Zheng W."/>
        </authorList>
    </citation>
    <scope>NUCLEOTIDE SEQUENCE</scope>
    <source>
        <strain evidence="1">QDHG01</strain>
    </source>
</reference>
<evidence type="ECO:0000313" key="2">
    <source>
        <dbReference type="Proteomes" id="UP000785679"/>
    </source>
</evidence>
<keyword evidence="2" id="KW-1185">Reference proteome</keyword>
<accession>A0A8J8NUS9</accession>
<sequence>MRLPCSSQQHHLGFSSSLDGEVEKFSKMKWLGILQEIAIFSSLKIRRAIQLVYPIEFTFWFATLNSYQCYKLIT</sequence>
<protein>
    <submittedName>
        <fullName evidence="1">Uncharacterized protein</fullName>
    </submittedName>
</protein>
<proteinExistence type="predicted"/>
<dbReference type="Proteomes" id="UP000785679">
    <property type="component" value="Unassembled WGS sequence"/>
</dbReference>
<dbReference type="AlphaFoldDB" id="A0A8J8NUS9"/>
<gene>
    <name evidence="1" type="ORF">FGO68_gene10139</name>
</gene>
<organism evidence="1 2">
    <name type="scientific">Halteria grandinella</name>
    <dbReference type="NCBI Taxonomy" id="5974"/>
    <lineage>
        <taxon>Eukaryota</taxon>
        <taxon>Sar</taxon>
        <taxon>Alveolata</taxon>
        <taxon>Ciliophora</taxon>
        <taxon>Intramacronucleata</taxon>
        <taxon>Spirotrichea</taxon>
        <taxon>Stichotrichia</taxon>
        <taxon>Sporadotrichida</taxon>
        <taxon>Halteriidae</taxon>
        <taxon>Halteria</taxon>
    </lineage>
</organism>